<protein>
    <submittedName>
        <fullName evidence="7">Methyl-accepting chemotaxis protein YoaH</fullName>
    </submittedName>
</protein>
<keyword evidence="8" id="KW-1185">Reference proteome</keyword>
<reference evidence="7 8" key="1">
    <citation type="submission" date="2017-12" db="EMBL/GenBank/DDBJ databases">
        <title>Complete genome sequence of Herbivorax saccincola GGR1, a novel Cellulosome-producing hydrolytic bacterium in a thermophilic biogas plant, established by Illumina and Nanopore MinION sequencing.</title>
        <authorList>
            <person name="Pechtl A."/>
            <person name="Ruckert C."/>
            <person name="Koeck D.E."/>
            <person name="Maus I."/>
            <person name="Winkler A."/>
            <person name="Kalinowski J."/>
            <person name="Puhler A."/>
            <person name="Schwarz W.W."/>
            <person name="Zverlov V.V."/>
            <person name="Schluter A."/>
            <person name="Liebl W."/>
        </authorList>
    </citation>
    <scope>NUCLEOTIDE SEQUENCE [LARGE SCALE GENOMIC DNA]</scope>
    <source>
        <strain evidence="8">SR1</strain>
    </source>
</reference>
<feature type="coiled-coil region" evidence="4">
    <location>
        <begin position="229"/>
        <end position="259"/>
    </location>
</feature>
<dbReference type="PANTHER" id="PTHR32089">
    <property type="entry name" value="METHYL-ACCEPTING CHEMOTAXIS PROTEIN MCPB"/>
    <property type="match status" value="1"/>
</dbReference>
<proteinExistence type="inferred from homology"/>
<dbReference type="Proteomes" id="UP000233534">
    <property type="component" value="Chromosome"/>
</dbReference>
<organism evidence="7 8">
    <name type="scientific">Acetivibrio saccincola</name>
    <dbReference type="NCBI Taxonomy" id="1677857"/>
    <lineage>
        <taxon>Bacteria</taxon>
        <taxon>Bacillati</taxon>
        <taxon>Bacillota</taxon>
        <taxon>Clostridia</taxon>
        <taxon>Eubacteriales</taxon>
        <taxon>Oscillospiraceae</taxon>
        <taxon>Acetivibrio</taxon>
    </lineage>
</organism>
<feature type="coiled-coil region" evidence="4">
    <location>
        <begin position="163"/>
        <end position="200"/>
    </location>
</feature>
<evidence type="ECO:0000313" key="7">
    <source>
        <dbReference type="EMBL" id="AUG58947.1"/>
    </source>
</evidence>
<keyword evidence="1 3" id="KW-0807">Transducer</keyword>
<evidence type="ECO:0000256" key="3">
    <source>
        <dbReference type="PROSITE-ProRule" id="PRU00284"/>
    </source>
</evidence>
<keyword evidence="4" id="KW-0175">Coiled coil</keyword>
<dbReference type="SUPFAM" id="SSF53822">
    <property type="entry name" value="Periplasmic binding protein-like I"/>
    <property type="match status" value="1"/>
</dbReference>
<dbReference type="InterPro" id="IPR004090">
    <property type="entry name" value="Chemotax_Me-accpt_rcpt"/>
</dbReference>
<dbReference type="AlphaFoldDB" id="A0A2K9E5G9"/>
<dbReference type="Pfam" id="PF00015">
    <property type="entry name" value="MCPsignal"/>
    <property type="match status" value="1"/>
</dbReference>
<dbReference type="SUPFAM" id="SSF58104">
    <property type="entry name" value="Methyl-accepting chemotaxis protein (MCP) signaling domain"/>
    <property type="match status" value="1"/>
</dbReference>
<dbReference type="InterPro" id="IPR028082">
    <property type="entry name" value="Peripla_BP_I"/>
</dbReference>
<evidence type="ECO:0000256" key="1">
    <source>
        <dbReference type="ARBA" id="ARBA00023224"/>
    </source>
</evidence>
<dbReference type="SMART" id="SM00283">
    <property type="entry name" value="MA"/>
    <property type="match status" value="1"/>
</dbReference>
<gene>
    <name evidence="7" type="primary">yoaH</name>
    <name evidence="7" type="ORF">HVS_15530</name>
</gene>
<feature type="transmembrane region" description="Helical" evidence="5">
    <location>
        <begin position="21"/>
        <end position="43"/>
    </location>
</feature>
<keyword evidence="5" id="KW-1133">Transmembrane helix</keyword>
<dbReference type="KEGG" id="hsc:HVS_15530"/>
<dbReference type="EMBL" id="CP025197">
    <property type="protein sequence ID" value="AUG58947.1"/>
    <property type="molecule type" value="Genomic_DNA"/>
</dbReference>
<dbReference type="Gene3D" id="1.10.287.950">
    <property type="entry name" value="Methyl-accepting chemotaxis protein"/>
    <property type="match status" value="1"/>
</dbReference>
<dbReference type="InterPro" id="IPR025997">
    <property type="entry name" value="SBP_2_dom"/>
</dbReference>
<feature type="transmembrane region" description="Helical" evidence="5">
    <location>
        <begin position="55"/>
        <end position="75"/>
    </location>
</feature>
<dbReference type="PROSITE" id="PS50111">
    <property type="entry name" value="CHEMOTAXIS_TRANSDUC_2"/>
    <property type="match status" value="1"/>
</dbReference>
<name>A0A2K9E5G9_9FIRM</name>
<dbReference type="InterPro" id="IPR004089">
    <property type="entry name" value="MCPsignal_dom"/>
</dbReference>
<dbReference type="Pfam" id="PF13407">
    <property type="entry name" value="Peripla_BP_4"/>
    <property type="match status" value="1"/>
</dbReference>
<dbReference type="Gene3D" id="3.40.50.2300">
    <property type="match status" value="2"/>
</dbReference>
<dbReference type="PANTHER" id="PTHR32089:SF112">
    <property type="entry name" value="LYSOZYME-LIKE PROTEIN-RELATED"/>
    <property type="match status" value="1"/>
</dbReference>
<dbReference type="PRINTS" id="PR00260">
    <property type="entry name" value="CHEMTRNSDUCR"/>
</dbReference>
<evidence type="ECO:0000259" key="6">
    <source>
        <dbReference type="PROSITE" id="PS50111"/>
    </source>
</evidence>
<keyword evidence="5" id="KW-0812">Transmembrane</keyword>
<dbReference type="GO" id="GO:0006935">
    <property type="term" value="P:chemotaxis"/>
    <property type="evidence" value="ECO:0007669"/>
    <property type="project" value="InterPro"/>
</dbReference>
<dbReference type="GO" id="GO:0007165">
    <property type="term" value="P:signal transduction"/>
    <property type="evidence" value="ECO:0007669"/>
    <property type="project" value="UniProtKB-KW"/>
</dbReference>
<comment type="similarity">
    <text evidence="2">Belongs to the methyl-accepting chemotaxis (MCP) protein family.</text>
</comment>
<dbReference type="GO" id="GO:0004888">
    <property type="term" value="F:transmembrane signaling receptor activity"/>
    <property type="evidence" value="ECO:0007669"/>
    <property type="project" value="InterPro"/>
</dbReference>
<evidence type="ECO:0000313" key="8">
    <source>
        <dbReference type="Proteomes" id="UP000233534"/>
    </source>
</evidence>
<accession>A0A2K9E5G9</accession>
<evidence type="ECO:0000256" key="4">
    <source>
        <dbReference type="SAM" id="Coils"/>
    </source>
</evidence>
<dbReference type="GO" id="GO:0016020">
    <property type="term" value="C:membrane"/>
    <property type="evidence" value="ECO:0007669"/>
    <property type="project" value="InterPro"/>
</dbReference>
<evidence type="ECO:0000256" key="2">
    <source>
        <dbReference type="ARBA" id="ARBA00029447"/>
    </source>
</evidence>
<sequence length="723" mass="81338">MLKDRKDKKDKKGNIRKTKKTVILLLSSIITILSSIMLMDFLVDDPEKYRNIQGIMYIISLFIIFYLFYFSFRFFKGIDLINYNAYLMAKGELNISDIILDKAKGLETLCIAFNDMKTNLLTFTELTKTNIVIISDAVDEVTKSVDNSLKGNEQIAASMGDLAEKSLQQLKNAKETLDSISNVDERVSSIEKNLANIEKIVKEVVASTTRGNQNLDEYHHQMNVITKDLSNTSGSIDRLNNELEEINKLGELITEIAEQLKMLALNASIESARAGESGIGFSVVAAEMNKLSDETSKSIKKINLLLNTVSSSSENVKNSIANCIENYNLSKDLFSKVKESFYTIKNSTDILSENVNQVYSEAGIISNSTHEVKEKSKYFLNVSDNISSASTEVAAVTQEEVANTEVISKNILSLKDMLFEIEKLVRRFKTSVIPVDKVSEKRLKIVFLSPLDHEFWYGVRQGAMYAKKELAEKNVDVEYYGFTEKSWKNTIDTFQKVLEEGADGIILPGFSKEAVPLIEKASLRNIPVMTYNCDLPVESKRMAYFGPNISEAGILAADFMVKALNGKGKVAIVNGSDITVYNTRREKIIERLKKKKKVKIVVELKGGHDNEKVYAMIKDLLNKHPYLNGIFIVGLGVRGAAKALRELNMVGKVKVICFDFDKEIFELIKEGSVYAAIGQDPFGQGHDPIIYMYNYLVTNKKPEREMIWTRTDVVNIDNVEDLI</sequence>
<keyword evidence="5" id="KW-0472">Membrane</keyword>
<feature type="domain" description="Methyl-accepting transducer" evidence="6">
    <location>
        <begin position="144"/>
        <end position="408"/>
    </location>
</feature>
<evidence type="ECO:0000256" key="5">
    <source>
        <dbReference type="SAM" id="Phobius"/>
    </source>
</evidence>
<dbReference type="RefSeq" id="WP_101303686.1">
    <property type="nucleotide sequence ID" value="NZ_CP025197.1"/>
</dbReference>